<dbReference type="PANTHER" id="PTHR34203:SF15">
    <property type="entry name" value="SLL1173 PROTEIN"/>
    <property type="match status" value="1"/>
</dbReference>
<accession>A0A4R7K1V3</accession>
<comment type="caution">
    <text evidence="3">The sequence shown here is derived from an EMBL/GenBank/DDBJ whole genome shotgun (WGS) entry which is preliminary data.</text>
</comment>
<dbReference type="InterPro" id="IPR029063">
    <property type="entry name" value="SAM-dependent_MTases_sf"/>
</dbReference>
<gene>
    <name evidence="3" type="ORF">DES49_0446</name>
</gene>
<dbReference type="GO" id="GO:0032259">
    <property type="term" value="P:methylation"/>
    <property type="evidence" value="ECO:0007669"/>
    <property type="project" value="UniProtKB-KW"/>
</dbReference>
<dbReference type="Proteomes" id="UP000295830">
    <property type="component" value="Unassembled WGS sequence"/>
</dbReference>
<organism evidence="3 4">
    <name type="scientific">Halospina denitrificans</name>
    <dbReference type="NCBI Taxonomy" id="332522"/>
    <lineage>
        <taxon>Bacteria</taxon>
        <taxon>Pseudomonadati</taxon>
        <taxon>Pseudomonadota</taxon>
        <taxon>Gammaproteobacteria</taxon>
        <taxon>Halospina</taxon>
    </lineage>
</organism>
<reference evidence="3 4" key="1">
    <citation type="submission" date="2019-03" db="EMBL/GenBank/DDBJ databases">
        <title>Genomic Encyclopedia of Type Strains, Phase IV (KMG-IV): sequencing the most valuable type-strain genomes for metagenomic binning, comparative biology and taxonomic classification.</title>
        <authorList>
            <person name="Goeker M."/>
        </authorList>
    </citation>
    <scope>NUCLEOTIDE SEQUENCE [LARGE SCALE GENOMIC DNA]</scope>
    <source>
        <strain evidence="3 4">DSM 15505</strain>
    </source>
</reference>
<evidence type="ECO:0000259" key="2">
    <source>
        <dbReference type="Pfam" id="PF05050"/>
    </source>
</evidence>
<dbReference type="Pfam" id="PF05050">
    <property type="entry name" value="Methyltransf_21"/>
    <property type="match status" value="1"/>
</dbReference>
<feature type="domain" description="Methyltransferase FkbM" evidence="2">
    <location>
        <begin position="105"/>
        <end position="278"/>
    </location>
</feature>
<evidence type="ECO:0000313" key="4">
    <source>
        <dbReference type="Proteomes" id="UP000295830"/>
    </source>
</evidence>
<dbReference type="GO" id="GO:0008168">
    <property type="term" value="F:methyltransferase activity"/>
    <property type="evidence" value="ECO:0007669"/>
    <property type="project" value="UniProtKB-KW"/>
</dbReference>
<name>A0A4R7K1V3_9GAMM</name>
<dbReference type="SUPFAM" id="SSF53335">
    <property type="entry name" value="S-adenosyl-L-methionine-dependent methyltransferases"/>
    <property type="match status" value="1"/>
</dbReference>
<dbReference type="RefSeq" id="WP_133734733.1">
    <property type="nucleotide sequence ID" value="NZ_SOAX01000001.1"/>
</dbReference>
<dbReference type="OrthoDB" id="663022at2"/>
<dbReference type="InterPro" id="IPR052514">
    <property type="entry name" value="SAM-dependent_MTase"/>
</dbReference>
<keyword evidence="3" id="KW-0489">Methyltransferase</keyword>
<dbReference type="EMBL" id="SOAX01000001">
    <property type="protein sequence ID" value="TDT44344.1"/>
    <property type="molecule type" value="Genomic_DNA"/>
</dbReference>
<proteinExistence type="predicted"/>
<evidence type="ECO:0000313" key="3">
    <source>
        <dbReference type="EMBL" id="TDT44344.1"/>
    </source>
</evidence>
<keyword evidence="3" id="KW-0808">Transferase</keyword>
<sequence>MSDSKPLSNDSFGSSPPSPLARACIRLAQTMPPNKAGFHVANLMRSWVTRFASVPMDVQAEDLRLRCFFRDNYSEKKFVFTPWRFDAQERRYIRDNLPADGVFLDIGANVGIYSLTALKALDTRGTLVSIEPNPAVHKRLVFNLNANMDANPNQAPTLHTVQAGISDRNHTLELHINHSNLGQSSVNEHGRSRHQATQSNAGDTESIPCRPLLELLEELSIQRVDGLKIDIEGAEDRALVPYLEDSPEHLLARFILIENSEDAWDLPLLATMQQRGYQRVQQFSMNSLYRLESAEGSGHPEEAPGAP</sequence>
<dbReference type="PANTHER" id="PTHR34203">
    <property type="entry name" value="METHYLTRANSFERASE, FKBM FAMILY PROTEIN"/>
    <property type="match status" value="1"/>
</dbReference>
<evidence type="ECO:0000256" key="1">
    <source>
        <dbReference type="SAM" id="MobiDB-lite"/>
    </source>
</evidence>
<dbReference type="InterPro" id="IPR006342">
    <property type="entry name" value="FkbM_mtfrase"/>
</dbReference>
<protein>
    <submittedName>
        <fullName evidence="3">FkbM family methyltransferase</fullName>
    </submittedName>
</protein>
<keyword evidence="4" id="KW-1185">Reference proteome</keyword>
<feature type="region of interest" description="Disordered" evidence="1">
    <location>
        <begin position="182"/>
        <end position="205"/>
    </location>
</feature>
<dbReference type="Gene3D" id="3.40.50.150">
    <property type="entry name" value="Vaccinia Virus protein VP39"/>
    <property type="match status" value="1"/>
</dbReference>
<dbReference type="AlphaFoldDB" id="A0A4R7K1V3"/>
<dbReference type="NCBIfam" id="TIGR01444">
    <property type="entry name" value="fkbM_fam"/>
    <property type="match status" value="1"/>
</dbReference>